<dbReference type="Pfam" id="PF00106">
    <property type="entry name" value="adh_short"/>
    <property type="match status" value="1"/>
</dbReference>
<name>A0ABU5RXU4_9CYAN</name>
<evidence type="ECO:0000256" key="1">
    <source>
        <dbReference type="ARBA" id="ARBA00006484"/>
    </source>
</evidence>
<evidence type="ECO:0000313" key="4">
    <source>
        <dbReference type="Proteomes" id="UP001304461"/>
    </source>
</evidence>
<dbReference type="InterPro" id="IPR002347">
    <property type="entry name" value="SDR_fam"/>
</dbReference>
<dbReference type="PANTHER" id="PTHR44196">
    <property type="entry name" value="DEHYDROGENASE/REDUCTASE SDR FAMILY MEMBER 7B"/>
    <property type="match status" value="1"/>
</dbReference>
<proteinExistence type="inferred from homology"/>
<dbReference type="SUPFAM" id="SSF51735">
    <property type="entry name" value="NAD(P)-binding Rossmann-fold domains"/>
    <property type="match status" value="1"/>
</dbReference>
<dbReference type="InterPro" id="IPR020904">
    <property type="entry name" value="Sc_DH/Rdtase_CS"/>
</dbReference>
<accession>A0ABU5RXU4</accession>
<dbReference type="CDD" id="cd08932">
    <property type="entry name" value="HetN_like_SDR_c"/>
    <property type="match status" value="1"/>
</dbReference>
<keyword evidence="4" id="KW-1185">Reference proteome</keyword>
<protein>
    <submittedName>
        <fullName evidence="3">SDR family NAD(P)-dependent oxidoreductase</fullName>
    </submittedName>
</protein>
<gene>
    <name evidence="3" type="ORF">VB738_14890</name>
</gene>
<comment type="caution">
    <text evidence="3">The sequence shown here is derived from an EMBL/GenBank/DDBJ whole genome shotgun (WGS) entry which is preliminary data.</text>
</comment>
<dbReference type="EMBL" id="JAYGHX010000012">
    <property type="protein sequence ID" value="MEA5392548.1"/>
    <property type="molecule type" value="Genomic_DNA"/>
</dbReference>
<dbReference type="PROSITE" id="PS00061">
    <property type="entry name" value="ADH_SHORT"/>
    <property type="match status" value="1"/>
</dbReference>
<organism evidence="3 4">
    <name type="scientific">Cyanobium gracile UHCC 0139</name>
    <dbReference type="NCBI Taxonomy" id="3110308"/>
    <lineage>
        <taxon>Bacteria</taxon>
        <taxon>Bacillati</taxon>
        <taxon>Cyanobacteriota</taxon>
        <taxon>Cyanophyceae</taxon>
        <taxon>Synechococcales</taxon>
        <taxon>Prochlorococcaceae</taxon>
        <taxon>Cyanobium</taxon>
    </lineage>
</organism>
<evidence type="ECO:0000256" key="2">
    <source>
        <dbReference type="ARBA" id="ARBA00023002"/>
    </source>
</evidence>
<dbReference type="PRINTS" id="PR00081">
    <property type="entry name" value="GDHRDH"/>
</dbReference>
<keyword evidence="2" id="KW-0560">Oxidoreductase</keyword>
<dbReference type="InterPro" id="IPR036291">
    <property type="entry name" value="NAD(P)-bd_dom_sf"/>
</dbReference>
<reference evidence="3 4" key="1">
    <citation type="submission" date="2023-12" db="EMBL/GenBank/DDBJ databases">
        <title>Baltic Sea Cyanobacteria.</title>
        <authorList>
            <person name="Delbaje E."/>
            <person name="Fewer D.P."/>
            <person name="Shishido T.K."/>
        </authorList>
    </citation>
    <scope>NUCLEOTIDE SEQUENCE [LARGE SCALE GENOMIC DNA]</scope>
    <source>
        <strain evidence="3 4">UHCC 0139</strain>
    </source>
</reference>
<dbReference type="RefSeq" id="WP_323306493.1">
    <property type="nucleotide sequence ID" value="NZ_JAYGHX010000012.1"/>
</dbReference>
<sequence length="240" mass="25695">MEKPRTLLISGASRGIGRAIAERALAEGHRLSLGLRDPAALAEGPLRETARQGTDRVLLHPYEARDPAQATAWVEATLARYGAIDGLIHCAGLFSRVGLLFPPGGEGEIEDLWRVNLMGPWWLTRAAWPALVASGDGRVITLVSMSGQRVKGSLTAYPCSKFALMALCQSMRNEGWDAGIRVTAICPGWVNTAMASQVTALPAEAMTQPEDLAALTAQLLRLPASAVPFELKINCVLEPC</sequence>
<comment type="similarity">
    <text evidence="1">Belongs to the short-chain dehydrogenases/reductases (SDR) family.</text>
</comment>
<dbReference type="Proteomes" id="UP001304461">
    <property type="component" value="Unassembled WGS sequence"/>
</dbReference>
<dbReference type="Gene3D" id="3.40.50.720">
    <property type="entry name" value="NAD(P)-binding Rossmann-like Domain"/>
    <property type="match status" value="1"/>
</dbReference>
<dbReference type="PANTHER" id="PTHR44196:SF1">
    <property type="entry name" value="DEHYDROGENASE_REDUCTASE SDR FAMILY MEMBER 7B"/>
    <property type="match status" value="1"/>
</dbReference>
<evidence type="ECO:0000313" key="3">
    <source>
        <dbReference type="EMBL" id="MEA5392548.1"/>
    </source>
</evidence>